<sequence>MTKGDFLELIQGEAFKGAVQAAVSPQFISLSDEMRAFRDAVLTREDTTCKELHAMRDELASFSNHVQRVEQHAGIA</sequence>
<evidence type="ECO:0000313" key="2">
    <source>
        <dbReference type="Proteomes" id="UP000176329"/>
    </source>
</evidence>
<dbReference type="Proteomes" id="UP000176329">
    <property type="component" value="Unassembled WGS sequence"/>
</dbReference>
<gene>
    <name evidence="1" type="ORF">A2848_01990</name>
</gene>
<proteinExistence type="predicted"/>
<evidence type="ECO:0000313" key="1">
    <source>
        <dbReference type="EMBL" id="OGH60780.1"/>
    </source>
</evidence>
<protein>
    <submittedName>
        <fullName evidence="1">Uncharacterized protein</fullName>
    </submittedName>
</protein>
<comment type="caution">
    <text evidence="1">The sequence shown here is derived from an EMBL/GenBank/DDBJ whole genome shotgun (WGS) entry which is preliminary data.</text>
</comment>
<dbReference type="AlphaFoldDB" id="A0A1F6LN09"/>
<organism evidence="1 2">
    <name type="scientific">Candidatus Magasanikbacteria bacterium RIFCSPHIGHO2_01_FULL_50_8</name>
    <dbReference type="NCBI Taxonomy" id="1798674"/>
    <lineage>
        <taxon>Bacteria</taxon>
        <taxon>Candidatus Magasanikiibacteriota</taxon>
    </lineage>
</organism>
<reference evidence="1 2" key="1">
    <citation type="journal article" date="2016" name="Nat. Commun.">
        <title>Thousands of microbial genomes shed light on interconnected biogeochemical processes in an aquifer system.</title>
        <authorList>
            <person name="Anantharaman K."/>
            <person name="Brown C.T."/>
            <person name="Hug L.A."/>
            <person name="Sharon I."/>
            <person name="Castelle C.J."/>
            <person name="Probst A.J."/>
            <person name="Thomas B.C."/>
            <person name="Singh A."/>
            <person name="Wilkins M.J."/>
            <person name="Karaoz U."/>
            <person name="Brodie E.L."/>
            <person name="Williams K.H."/>
            <person name="Hubbard S.S."/>
            <person name="Banfield J.F."/>
        </authorList>
    </citation>
    <scope>NUCLEOTIDE SEQUENCE [LARGE SCALE GENOMIC DNA]</scope>
</reference>
<name>A0A1F6LN09_9BACT</name>
<dbReference type="EMBL" id="MFPV01000053">
    <property type="protein sequence ID" value="OGH60780.1"/>
    <property type="molecule type" value="Genomic_DNA"/>
</dbReference>
<accession>A0A1F6LN09</accession>